<dbReference type="PROSITE" id="PS50851">
    <property type="entry name" value="CHEW"/>
    <property type="match status" value="1"/>
</dbReference>
<dbReference type="InterPro" id="IPR036061">
    <property type="entry name" value="CheW-like_dom_sf"/>
</dbReference>
<dbReference type="Gene3D" id="2.40.50.180">
    <property type="entry name" value="CheA-289, Domain 4"/>
    <property type="match status" value="1"/>
</dbReference>
<name>B8IMV2_METNO</name>
<dbReference type="STRING" id="460265.Mnod_5451"/>
<protein>
    <submittedName>
        <fullName evidence="2">CheW protein</fullName>
    </submittedName>
</protein>
<dbReference type="GO" id="GO:0006935">
    <property type="term" value="P:chemotaxis"/>
    <property type="evidence" value="ECO:0007669"/>
    <property type="project" value="InterPro"/>
</dbReference>
<reference evidence="2 3" key="1">
    <citation type="submission" date="2009-01" db="EMBL/GenBank/DDBJ databases">
        <title>Complete sequence of chromosome of Methylobacterium nodulans ORS 2060.</title>
        <authorList>
            <consortium name="US DOE Joint Genome Institute"/>
            <person name="Lucas S."/>
            <person name="Copeland A."/>
            <person name="Lapidus A."/>
            <person name="Glavina del Rio T."/>
            <person name="Dalin E."/>
            <person name="Tice H."/>
            <person name="Bruce D."/>
            <person name="Goodwin L."/>
            <person name="Pitluck S."/>
            <person name="Sims D."/>
            <person name="Brettin T."/>
            <person name="Detter J.C."/>
            <person name="Han C."/>
            <person name="Larimer F."/>
            <person name="Land M."/>
            <person name="Hauser L."/>
            <person name="Kyrpides N."/>
            <person name="Ivanova N."/>
            <person name="Marx C.J."/>
            <person name="Richardson P."/>
        </authorList>
    </citation>
    <scope>NUCLEOTIDE SEQUENCE [LARGE SCALE GENOMIC DNA]</scope>
    <source>
        <strain evidence="3">LMG 21967 / CNCM I-2342 / ORS 2060</strain>
    </source>
</reference>
<evidence type="ECO:0000313" key="3">
    <source>
        <dbReference type="Proteomes" id="UP000008207"/>
    </source>
</evidence>
<dbReference type="PANTHER" id="PTHR22617">
    <property type="entry name" value="CHEMOTAXIS SENSOR HISTIDINE KINASE-RELATED"/>
    <property type="match status" value="1"/>
</dbReference>
<dbReference type="Proteomes" id="UP000008207">
    <property type="component" value="Chromosome"/>
</dbReference>
<dbReference type="HOGENOM" id="CLU_1426507_0_0_5"/>
<dbReference type="SUPFAM" id="SSF50341">
    <property type="entry name" value="CheW-like"/>
    <property type="match status" value="1"/>
</dbReference>
<evidence type="ECO:0000259" key="1">
    <source>
        <dbReference type="PROSITE" id="PS50851"/>
    </source>
</evidence>
<gene>
    <name evidence="2" type="ordered locus">Mnod_5451</name>
</gene>
<dbReference type="SMART" id="SM00260">
    <property type="entry name" value="CheW"/>
    <property type="match status" value="1"/>
</dbReference>
<dbReference type="GO" id="GO:0005829">
    <property type="term" value="C:cytosol"/>
    <property type="evidence" value="ECO:0007669"/>
    <property type="project" value="TreeGrafter"/>
</dbReference>
<dbReference type="AlphaFoldDB" id="B8IMV2"/>
<sequence length="190" mass="19517">MTGSSPRPAGPVRPDAESALGAARIEALLDARSRALAERGRAPAETRARRRVLLCRLGPERFGLPLGAVAEVAPYRACTPVPGAPPALLGLSGRGGALLSVIDLATVLNLPAPASDGPAHLVVLRRESPRIGLRVERALAVLDALVEDSPAPPGRPISGHARAGAEDAEGFALLDLQALLQPFLGAAPRA</sequence>
<dbReference type="InterPro" id="IPR039315">
    <property type="entry name" value="CheW"/>
</dbReference>
<dbReference type="OrthoDB" id="7999312at2"/>
<dbReference type="RefSeq" id="WP_015931902.1">
    <property type="nucleotide sequence ID" value="NC_011894.1"/>
</dbReference>
<dbReference type="KEGG" id="mno:Mnod_5451"/>
<dbReference type="GO" id="GO:0007165">
    <property type="term" value="P:signal transduction"/>
    <property type="evidence" value="ECO:0007669"/>
    <property type="project" value="InterPro"/>
</dbReference>
<feature type="domain" description="CheW-like" evidence="1">
    <location>
        <begin position="49"/>
        <end position="185"/>
    </location>
</feature>
<organism evidence="2 3">
    <name type="scientific">Methylobacterium nodulans (strain LMG 21967 / CNCM I-2342 / ORS 2060)</name>
    <dbReference type="NCBI Taxonomy" id="460265"/>
    <lineage>
        <taxon>Bacteria</taxon>
        <taxon>Pseudomonadati</taxon>
        <taxon>Pseudomonadota</taxon>
        <taxon>Alphaproteobacteria</taxon>
        <taxon>Hyphomicrobiales</taxon>
        <taxon>Methylobacteriaceae</taxon>
        <taxon>Methylobacterium</taxon>
    </lineage>
</organism>
<dbReference type="EMBL" id="CP001349">
    <property type="protein sequence ID" value="ACL60295.1"/>
    <property type="molecule type" value="Genomic_DNA"/>
</dbReference>
<dbReference type="Gene3D" id="2.30.30.40">
    <property type="entry name" value="SH3 Domains"/>
    <property type="match status" value="1"/>
</dbReference>
<dbReference type="eggNOG" id="COG0835">
    <property type="taxonomic scope" value="Bacteria"/>
</dbReference>
<dbReference type="InterPro" id="IPR002545">
    <property type="entry name" value="CheW-lke_dom"/>
</dbReference>
<accession>B8IMV2</accession>
<dbReference type="PANTHER" id="PTHR22617:SF23">
    <property type="entry name" value="CHEMOTAXIS PROTEIN CHEW"/>
    <property type="match status" value="1"/>
</dbReference>
<dbReference type="Pfam" id="PF01584">
    <property type="entry name" value="CheW"/>
    <property type="match status" value="1"/>
</dbReference>
<keyword evidence="3" id="KW-1185">Reference proteome</keyword>
<proteinExistence type="predicted"/>
<evidence type="ECO:0000313" key="2">
    <source>
        <dbReference type="EMBL" id="ACL60295.1"/>
    </source>
</evidence>